<reference evidence="2" key="1">
    <citation type="submission" date="2022-11" db="UniProtKB">
        <authorList>
            <consortium name="WormBaseParasite"/>
        </authorList>
    </citation>
    <scope>IDENTIFICATION</scope>
</reference>
<sequence>MPITQVEREPVFADAIEIRLIEENSTSPLVISKLKPNQHTEFSTKPNIAATTLIPIEDPELNEELDTPIQADQNGPSPSLVSYTEDILLEKTVDDDAAGQQLNDSFVEECLENRDKLAEDTVQRLLRQRRRLAQLIKRANKQQNMFCRPDQSQEHIPYRKCPIWRQEKLVHYYKLMRLTYCSNYNKWPNAPKVKRIFGHQFPLFEKLYAFT</sequence>
<organism evidence="1 2">
    <name type="scientific">Ditylenchus dipsaci</name>
    <dbReference type="NCBI Taxonomy" id="166011"/>
    <lineage>
        <taxon>Eukaryota</taxon>
        <taxon>Metazoa</taxon>
        <taxon>Ecdysozoa</taxon>
        <taxon>Nematoda</taxon>
        <taxon>Chromadorea</taxon>
        <taxon>Rhabditida</taxon>
        <taxon>Tylenchina</taxon>
        <taxon>Tylenchomorpha</taxon>
        <taxon>Sphaerularioidea</taxon>
        <taxon>Anguinidae</taxon>
        <taxon>Anguininae</taxon>
        <taxon>Ditylenchus</taxon>
    </lineage>
</organism>
<dbReference type="AlphaFoldDB" id="A0A915ECL8"/>
<accession>A0A915ECL8</accession>
<proteinExistence type="predicted"/>
<dbReference type="WBParaSite" id="jg4917">
    <property type="protein sequence ID" value="jg4917"/>
    <property type="gene ID" value="jg4917"/>
</dbReference>
<dbReference type="Proteomes" id="UP000887574">
    <property type="component" value="Unplaced"/>
</dbReference>
<keyword evidence="1" id="KW-1185">Reference proteome</keyword>
<evidence type="ECO:0000313" key="1">
    <source>
        <dbReference type="Proteomes" id="UP000887574"/>
    </source>
</evidence>
<evidence type="ECO:0000313" key="2">
    <source>
        <dbReference type="WBParaSite" id="jg4917"/>
    </source>
</evidence>
<protein>
    <submittedName>
        <fullName evidence="2">Uncharacterized protein</fullName>
    </submittedName>
</protein>
<name>A0A915ECL8_9BILA</name>